<evidence type="ECO:0000256" key="2">
    <source>
        <dbReference type="SAM" id="Phobius"/>
    </source>
</evidence>
<sequence length="149" mass="14922">MLLTRLPVRRAGWSGAAVWCRTRPLGAAVLVTAAGGWLIVLPFLGTPVALLQPGVAGSAGLGVSLPLLLSGVALMRFPALHALAGLLATVLSVLALLTCNLGGLFLGTALGVLGGCLAFAWTPPAPPAPQSAPVETPVEKGSNKACRTA</sequence>
<feature type="transmembrane region" description="Helical" evidence="2">
    <location>
        <begin position="79"/>
        <end position="97"/>
    </location>
</feature>
<dbReference type="Pfam" id="PF19609">
    <property type="entry name" value="DUF6114"/>
    <property type="match status" value="1"/>
</dbReference>
<gene>
    <name evidence="3" type="ORF">FPZ41_00035</name>
</gene>
<keyword evidence="2" id="KW-0812">Transmembrane</keyword>
<dbReference type="EMBL" id="VMNX01000001">
    <property type="protein sequence ID" value="MPY47048.1"/>
    <property type="molecule type" value="Genomic_DNA"/>
</dbReference>
<dbReference type="AlphaFoldDB" id="A0A5N8WKN7"/>
<keyword evidence="2" id="KW-1133">Transmembrane helix</keyword>
<feature type="transmembrane region" description="Helical" evidence="2">
    <location>
        <begin position="103"/>
        <end position="121"/>
    </location>
</feature>
<feature type="transmembrane region" description="Helical" evidence="2">
    <location>
        <begin position="25"/>
        <end position="44"/>
    </location>
</feature>
<evidence type="ECO:0000313" key="3">
    <source>
        <dbReference type="EMBL" id="MPY47048.1"/>
    </source>
</evidence>
<keyword evidence="4" id="KW-1185">Reference proteome</keyword>
<protein>
    <submittedName>
        <fullName evidence="3">Uncharacterized protein</fullName>
    </submittedName>
</protein>
<organism evidence="3 4">
    <name type="scientific">Streptomyces acidicola</name>
    <dbReference type="NCBI Taxonomy" id="2596892"/>
    <lineage>
        <taxon>Bacteria</taxon>
        <taxon>Bacillati</taxon>
        <taxon>Actinomycetota</taxon>
        <taxon>Actinomycetes</taxon>
        <taxon>Kitasatosporales</taxon>
        <taxon>Streptomycetaceae</taxon>
        <taxon>Streptomyces</taxon>
    </lineage>
</organism>
<accession>A0A5N8WKN7</accession>
<dbReference type="InterPro" id="IPR046096">
    <property type="entry name" value="DUF6114"/>
</dbReference>
<dbReference type="Proteomes" id="UP000373149">
    <property type="component" value="Unassembled WGS sequence"/>
</dbReference>
<feature type="region of interest" description="Disordered" evidence="1">
    <location>
        <begin position="127"/>
        <end position="149"/>
    </location>
</feature>
<reference evidence="3 4" key="1">
    <citation type="submission" date="2019-09" db="EMBL/GenBank/DDBJ databases">
        <authorList>
            <person name="Duangmal K."/>
            <person name="Teo W.F.A."/>
            <person name="Lipun K."/>
        </authorList>
    </citation>
    <scope>NUCLEOTIDE SEQUENCE [LARGE SCALE GENOMIC DNA]</scope>
    <source>
        <strain evidence="3 4">K1PN6</strain>
    </source>
</reference>
<evidence type="ECO:0000313" key="4">
    <source>
        <dbReference type="Proteomes" id="UP000373149"/>
    </source>
</evidence>
<evidence type="ECO:0000256" key="1">
    <source>
        <dbReference type="SAM" id="MobiDB-lite"/>
    </source>
</evidence>
<name>A0A5N8WKN7_9ACTN</name>
<keyword evidence="2" id="KW-0472">Membrane</keyword>
<proteinExistence type="predicted"/>
<comment type="caution">
    <text evidence="3">The sequence shown here is derived from an EMBL/GenBank/DDBJ whole genome shotgun (WGS) entry which is preliminary data.</text>
</comment>
<dbReference type="RefSeq" id="WP_152857821.1">
    <property type="nucleotide sequence ID" value="NZ_VMNX01000001.1"/>
</dbReference>